<proteinExistence type="predicted"/>
<dbReference type="GO" id="GO:0016740">
    <property type="term" value="F:transferase activity"/>
    <property type="evidence" value="ECO:0007669"/>
    <property type="project" value="UniProtKB-KW"/>
</dbReference>
<gene>
    <name evidence="2" type="ORF">ERS852481_00319</name>
</gene>
<evidence type="ECO:0000313" key="3">
    <source>
        <dbReference type="Proteomes" id="UP000095362"/>
    </source>
</evidence>
<protein>
    <submittedName>
        <fullName evidence="2">Polysaccharide pyruvyl transferase CsaB</fullName>
    </submittedName>
</protein>
<reference evidence="2 3" key="1">
    <citation type="submission" date="2015-09" db="EMBL/GenBank/DDBJ databases">
        <authorList>
            <consortium name="Pathogen Informatics"/>
        </authorList>
    </citation>
    <scope>NUCLEOTIDE SEQUENCE [LARGE SCALE GENOMIC DNA]</scope>
    <source>
        <strain evidence="2 3">2789STDY5834866</strain>
    </source>
</reference>
<keyword evidence="2" id="KW-0808">Transferase</keyword>
<feature type="domain" description="Polysaccharide pyruvyl transferase" evidence="1">
    <location>
        <begin position="13"/>
        <end position="282"/>
    </location>
</feature>
<name>A0A173XKX7_9FIRM</name>
<organism evidence="2 3">
    <name type="scientific">Coprococcus comes</name>
    <dbReference type="NCBI Taxonomy" id="410072"/>
    <lineage>
        <taxon>Bacteria</taxon>
        <taxon>Bacillati</taxon>
        <taxon>Bacillota</taxon>
        <taxon>Clostridia</taxon>
        <taxon>Lachnospirales</taxon>
        <taxon>Lachnospiraceae</taxon>
        <taxon>Coprococcus</taxon>
    </lineage>
</organism>
<dbReference type="AlphaFoldDB" id="A0A173XKX7"/>
<dbReference type="Proteomes" id="UP000095362">
    <property type="component" value="Unassembled WGS sequence"/>
</dbReference>
<dbReference type="EMBL" id="CYZK01000002">
    <property type="protein sequence ID" value="CUN52293.1"/>
    <property type="molecule type" value="Genomic_DNA"/>
</dbReference>
<sequence length="346" mass="40547">MKIGIVTPYDSANCGAYLQAYANKCFLEKNNYNVCFIQWRNEKQRKKEYFSKPKTIKELIRCIQRYPFLCARYKCMTQALKEFDIQKNTGDLDCTVVGSDEIWNIKVSQFQNPIFYGGVEQKSCIAYAPSAGQAALKDYNDFPWVRECLEKMTYAGVRDENTKNIVGKLVAKQVEIVCDPTMLLPINELDFPHERKIKDRYMIVYSYSVPKEHQAYLKRYARKNNLKLVSICLYQSWCDLNINCHPLEFSSYIQFSECVYTTTFHGTIFTLLNHKNCAIYSCSKKLKDLLEWTHKEEAMLSLTATYDEFESLITKQHSYELFETIIEKKRKESQKIYIDALKSCEV</sequence>
<dbReference type="InterPro" id="IPR007345">
    <property type="entry name" value="Polysacch_pyruvyl_Trfase"/>
</dbReference>
<accession>A0A173XKX7</accession>
<dbReference type="RefSeq" id="WP_055260480.1">
    <property type="nucleotide sequence ID" value="NZ_CYZK01000002.1"/>
</dbReference>
<dbReference type="Pfam" id="PF04230">
    <property type="entry name" value="PS_pyruv_trans"/>
    <property type="match status" value="1"/>
</dbReference>
<evidence type="ECO:0000313" key="2">
    <source>
        <dbReference type="EMBL" id="CUN52293.1"/>
    </source>
</evidence>
<evidence type="ECO:0000259" key="1">
    <source>
        <dbReference type="Pfam" id="PF04230"/>
    </source>
</evidence>